<protein>
    <submittedName>
        <fullName evidence="1">Diiron oxygenase</fullName>
    </submittedName>
</protein>
<comment type="caution">
    <text evidence="1">The sequence shown here is derived from an EMBL/GenBank/DDBJ whole genome shotgun (WGS) entry which is preliminary data.</text>
</comment>
<name>A0ABV4TWS9_9GAMM</name>
<dbReference type="RefSeq" id="WP_373656567.1">
    <property type="nucleotide sequence ID" value="NZ_JBGUAW010000008.1"/>
</dbReference>
<keyword evidence="2" id="KW-1185">Reference proteome</keyword>
<accession>A0ABV4TWS9</accession>
<proteinExistence type="predicted"/>
<evidence type="ECO:0000313" key="1">
    <source>
        <dbReference type="EMBL" id="MFA9461791.1"/>
    </source>
</evidence>
<dbReference type="EMBL" id="JBGUAW010000008">
    <property type="protein sequence ID" value="MFA9461791.1"/>
    <property type="molecule type" value="Genomic_DNA"/>
</dbReference>
<dbReference type="InterPro" id="IPR025859">
    <property type="entry name" value="AurF/CmlI"/>
</dbReference>
<gene>
    <name evidence="1" type="ORF">ACERLL_13275</name>
</gene>
<sequence>MSRIATISSLPERLSRSSSDYRDPLAQVAWETLDPGLPWMPEEMVSLYGTSEWAALSPERRRLLGQYELIAFLELGLWLEALFMQRIAARASRGSAAGLEDFTYQLHELREEAGHSLMFVELIRRSGMPPLSGALPRPRMASAFARLAPFDSAGFWTTILMGEAVPDQVNRALYRDERLPAAVRDVVAVHMREEARHIAYARERVGEKLDHMSALHRRAMVPLLRQVFRQFIDQCFYPPPGLYARAGLEAPRTLARRVRSSPHRGRVVERCVAPTVKFLAEHGLPLCRFAASEPCFARQVD</sequence>
<dbReference type="Pfam" id="PF11583">
    <property type="entry name" value="AurF"/>
    <property type="match status" value="1"/>
</dbReference>
<dbReference type="Proteomes" id="UP001575181">
    <property type="component" value="Unassembled WGS sequence"/>
</dbReference>
<dbReference type="SUPFAM" id="SSF47240">
    <property type="entry name" value="Ferritin-like"/>
    <property type="match status" value="1"/>
</dbReference>
<organism evidence="1 2">
    <name type="scientific">Thiohalorhabdus methylotrophus</name>
    <dbReference type="NCBI Taxonomy" id="3242694"/>
    <lineage>
        <taxon>Bacteria</taxon>
        <taxon>Pseudomonadati</taxon>
        <taxon>Pseudomonadota</taxon>
        <taxon>Gammaproteobacteria</taxon>
        <taxon>Thiohalorhabdales</taxon>
        <taxon>Thiohalorhabdaceae</taxon>
        <taxon>Thiohalorhabdus</taxon>
    </lineage>
</organism>
<dbReference type="InterPro" id="IPR009078">
    <property type="entry name" value="Ferritin-like_SF"/>
</dbReference>
<reference evidence="1 2" key="1">
    <citation type="submission" date="2024-08" db="EMBL/GenBank/DDBJ databases">
        <title>Whole-genome sequencing of halo(alkali)philic microorganisms from hypersaline lakes.</title>
        <authorList>
            <person name="Sorokin D.Y."/>
            <person name="Merkel A.Y."/>
            <person name="Messina E."/>
            <person name="Yakimov M."/>
        </authorList>
    </citation>
    <scope>NUCLEOTIDE SEQUENCE [LARGE SCALE GENOMIC DNA]</scope>
    <source>
        <strain evidence="1 2">Cl-TMA</strain>
    </source>
</reference>
<dbReference type="Gene3D" id="1.10.620.20">
    <property type="entry name" value="Ribonucleotide Reductase, subunit A"/>
    <property type="match status" value="1"/>
</dbReference>
<evidence type="ECO:0000313" key="2">
    <source>
        <dbReference type="Proteomes" id="UP001575181"/>
    </source>
</evidence>
<dbReference type="InterPro" id="IPR012348">
    <property type="entry name" value="RNR-like"/>
</dbReference>